<dbReference type="EMBL" id="BAABDI010000026">
    <property type="protein sequence ID" value="GAA3984661.1"/>
    <property type="molecule type" value="Genomic_DNA"/>
</dbReference>
<dbReference type="Pfam" id="PF01476">
    <property type="entry name" value="LysM"/>
    <property type="match status" value="1"/>
</dbReference>
<comment type="caution">
    <text evidence="2">The sequence shown here is derived from an EMBL/GenBank/DDBJ whole genome shotgun (WGS) entry which is preliminary data.</text>
</comment>
<evidence type="ECO:0000313" key="2">
    <source>
        <dbReference type="EMBL" id="GAA3984661.1"/>
    </source>
</evidence>
<gene>
    <name evidence="2" type="ORF">GCM10022407_32080</name>
</gene>
<name>A0ABP7QLM7_9BACT</name>
<dbReference type="InterPro" id="IPR018392">
    <property type="entry name" value="LysM"/>
</dbReference>
<dbReference type="SUPFAM" id="SSF54106">
    <property type="entry name" value="LysM domain"/>
    <property type="match status" value="1"/>
</dbReference>
<dbReference type="SMART" id="SM00257">
    <property type="entry name" value="LysM"/>
    <property type="match status" value="1"/>
</dbReference>
<dbReference type="InterPro" id="IPR036779">
    <property type="entry name" value="LysM_dom_sf"/>
</dbReference>
<evidence type="ECO:0000259" key="1">
    <source>
        <dbReference type="PROSITE" id="PS51782"/>
    </source>
</evidence>
<dbReference type="Gene3D" id="3.10.350.10">
    <property type="entry name" value="LysM domain"/>
    <property type="match status" value="1"/>
</dbReference>
<organism evidence="2 3">
    <name type="scientific">Hymenobacter antarcticus</name>
    <dbReference type="NCBI Taxonomy" id="486270"/>
    <lineage>
        <taxon>Bacteria</taxon>
        <taxon>Pseudomonadati</taxon>
        <taxon>Bacteroidota</taxon>
        <taxon>Cytophagia</taxon>
        <taxon>Cytophagales</taxon>
        <taxon>Hymenobacteraceae</taxon>
        <taxon>Hymenobacter</taxon>
    </lineage>
</organism>
<accession>A0ABP7QLM7</accession>
<dbReference type="CDD" id="cd00118">
    <property type="entry name" value="LysM"/>
    <property type="match status" value="1"/>
</dbReference>
<reference evidence="3" key="1">
    <citation type="journal article" date="2019" name="Int. J. Syst. Evol. Microbiol.">
        <title>The Global Catalogue of Microorganisms (GCM) 10K type strain sequencing project: providing services to taxonomists for standard genome sequencing and annotation.</title>
        <authorList>
            <consortium name="The Broad Institute Genomics Platform"/>
            <consortium name="The Broad Institute Genome Sequencing Center for Infectious Disease"/>
            <person name="Wu L."/>
            <person name="Ma J."/>
        </authorList>
    </citation>
    <scope>NUCLEOTIDE SEQUENCE [LARGE SCALE GENOMIC DNA]</scope>
    <source>
        <strain evidence="3">JCM 17217</strain>
    </source>
</reference>
<proteinExistence type="predicted"/>
<evidence type="ECO:0000313" key="3">
    <source>
        <dbReference type="Proteomes" id="UP001501556"/>
    </source>
</evidence>
<dbReference type="Proteomes" id="UP001501556">
    <property type="component" value="Unassembled WGS sequence"/>
</dbReference>
<protein>
    <recommendedName>
        <fullName evidence="1">LysM domain-containing protein</fullName>
    </recommendedName>
</protein>
<keyword evidence="3" id="KW-1185">Reference proteome</keyword>
<dbReference type="PROSITE" id="PS51782">
    <property type="entry name" value="LYSM"/>
    <property type="match status" value="1"/>
</dbReference>
<sequence>MGVLPNAQHPSNQNAAVALPDVQSVSAIYRDSLASLRQQITATQNPKQGKNAASGFVYVVRKGDTLNGIAWRLYGRAELAEQLRQLNQIADPRKLPIGKSLRLVTI</sequence>
<feature type="domain" description="LysM" evidence="1">
    <location>
        <begin position="56"/>
        <end position="103"/>
    </location>
</feature>